<keyword evidence="2" id="KW-1003">Cell membrane</keyword>
<dbReference type="GO" id="GO:0005886">
    <property type="term" value="C:plasma membrane"/>
    <property type="evidence" value="ECO:0007669"/>
    <property type="project" value="UniProtKB-SubCell"/>
</dbReference>
<feature type="transmembrane region" description="Helical" evidence="6">
    <location>
        <begin position="139"/>
        <end position="161"/>
    </location>
</feature>
<keyword evidence="5 6" id="KW-0472">Membrane</keyword>
<comment type="subcellular location">
    <subcellularLocation>
        <location evidence="1">Cell membrane</location>
        <topology evidence="1">Multi-pass membrane protein</topology>
    </subcellularLocation>
</comment>
<dbReference type="InterPro" id="IPR001763">
    <property type="entry name" value="Rhodanese-like_dom"/>
</dbReference>
<dbReference type="PANTHER" id="PTHR42709:SF6">
    <property type="entry name" value="UNDECAPRENYL PHOSPHATE TRANSPORTER A"/>
    <property type="match status" value="1"/>
</dbReference>
<keyword evidence="3 6" id="KW-0812">Transmembrane</keyword>
<evidence type="ECO:0000313" key="8">
    <source>
        <dbReference type="EMBL" id="SEG61263.1"/>
    </source>
</evidence>
<feature type="transmembrane region" description="Helical" evidence="6">
    <location>
        <begin position="108"/>
        <end position="127"/>
    </location>
</feature>
<dbReference type="InterPro" id="IPR051311">
    <property type="entry name" value="DedA_domain"/>
</dbReference>
<dbReference type="Pfam" id="PF09335">
    <property type="entry name" value="VTT_dom"/>
    <property type="match status" value="1"/>
</dbReference>
<evidence type="ECO:0000256" key="3">
    <source>
        <dbReference type="ARBA" id="ARBA00022692"/>
    </source>
</evidence>
<dbReference type="EMBL" id="FNVA01000007">
    <property type="protein sequence ID" value="SEG61263.1"/>
    <property type="molecule type" value="Genomic_DNA"/>
</dbReference>
<dbReference type="InterPro" id="IPR036873">
    <property type="entry name" value="Rhodanese-like_dom_sf"/>
</dbReference>
<reference evidence="8 9" key="1">
    <citation type="submission" date="2016-10" db="EMBL/GenBank/DDBJ databases">
        <authorList>
            <person name="de Groot N.N."/>
        </authorList>
    </citation>
    <scope>NUCLEOTIDE SEQUENCE [LARGE SCALE GENOMIC DNA]</scope>
    <source>
        <strain evidence="8 9">DSM 22489</strain>
    </source>
</reference>
<dbReference type="PROSITE" id="PS50206">
    <property type="entry name" value="RHODANESE_3"/>
    <property type="match status" value="1"/>
</dbReference>
<dbReference type="AlphaFoldDB" id="A0A1H6BKR3"/>
<dbReference type="InterPro" id="IPR032816">
    <property type="entry name" value="VTT_dom"/>
</dbReference>
<evidence type="ECO:0000256" key="2">
    <source>
        <dbReference type="ARBA" id="ARBA00022475"/>
    </source>
</evidence>
<accession>A0A1H6BKR3</accession>
<feature type="transmembrane region" description="Helical" evidence="6">
    <location>
        <begin position="12"/>
        <end position="36"/>
    </location>
</feature>
<keyword evidence="4 6" id="KW-1133">Transmembrane helix</keyword>
<feature type="transmembrane region" description="Helical" evidence="6">
    <location>
        <begin position="173"/>
        <end position="194"/>
    </location>
</feature>
<dbReference type="PANTHER" id="PTHR42709">
    <property type="entry name" value="ALKALINE PHOSPHATASE LIKE PROTEIN"/>
    <property type="match status" value="1"/>
</dbReference>
<evidence type="ECO:0000313" key="9">
    <source>
        <dbReference type="Proteomes" id="UP000236728"/>
    </source>
</evidence>
<evidence type="ECO:0000256" key="5">
    <source>
        <dbReference type="ARBA" id="ARBA00023136"/>
    </source>
</evidence>
<evidence type="ECO:0000259" key="7">
    <source>
        <dbReference type="PROSITE" id="PS50206"/>
    </source>
</evidence>
<evidence type="ECO:0000256" key="1">
    <source>
        <dbReference type="ARBA" id="ARBA00004651"/>
    </source>
</evidence>
<dbReference type="Pfam" id="PF00581">
    <property type="entry name" value="Rhodanese"/>
    <property type="match status" value="1"/>
</dbReference>
<dbReference type="Gene3D" id="3.40.250.10">
    <property type="entry name" value="Rhodanese-like domain"/>
    <property type="match status" value="1"/>
</dbReference>
<gene>
    <name evidence="8" type="ORF">SAMN05421819_3793</name>
</gene>
<dbReference type="Proteomes" id="UP000236728">
    <property type="component" value="Unassembled WGS sequence"/>
</dbReference>
<dbReference type="SUPFAM" id="SSF52821">
    <property type="entry name" value="Rhodanese/Cell cycle control phosphatase"/>
    <property type="match status" value="1"/>
</dbReference>
<sequence length="327" mass="35889">MNLTATVQHHGYAAIVIVLLLSSCGLPLPLSVVLLAAGAAAHGGVLSFPLILLFGCGAALLGDTMMFFGGRTTGWWLLAGICRFSINPEACIHSSAKNFYRRGAKTLLFSKFVPGLATIAAPLAGSLNMRLWRFLRNDAIGLILYVSAWSGLGYIFAPALHHLIALVEHLGQATAGTMMFIFTIYAVWLTIGYLRDTKFTTVQRVAARELFEKLNAPSNDRLVVIADVRSHGYYDPGMQRIKNSIRVEPARLRDELVALREFMQPECEIYLYCSCAHEATSVRVAKMLERESCHTKVIQGGLKAWIKAGGPLEPVPACDVEHLPRFD</sequence>
<feature type="domain" description="Rhodanese" evidence="7">
    <location>
        <begin position="219"/>
        <end position="314"/>
    </location>
</feature>
<dbReference type="OrthoDB" id="109842at2"/>
<evidence type="ECO:0000256" key="6">
    <source>
        <dbReference type="SAM" id="Phobius"/>
    </source>
</evidence>
<feature type="transmembrane region" description="Helical" evidence="6">
    <location>
        <begin position="48"/>
        <end position="68"/>
    </location>
</feature>
<protein>
    <submittedName>
        <fullName evidence="8">Membrane protein DedA, SNARE-associated domain</fullName>
    </submittedName>
</protein>
<proteinExistence type="predicted"/>
<name>A0A1H6BKR3_9BACT</name>
<evidence type="ECO:0000256" key="4">
    <source>
        <dbReference type="ARBA" id="ARBA00022989"/>
    </source>
</evidence>
<keyword evidence="9" id="KW-1185">Reference proteome</keyword>
<dbReference type="RefSeq" id="WP_103934647.1">
    <property type="nucleotide sequence ID" value="NZ_FNVA01000007.1"/>
</dbReference>
<organism evidence="8 9">
    <name type="scientific">Bryocella elongata</name>
    <dbReference type="NCBI Taxonomy" id="863522"/>
    <lineage>
        <taxon>Bacteria</taxon>
        <taxon>Pseudomonadati</taxon>
        <taxon>Acidobacteriota</taxon>
        <taxon>Terriglobia</taxon>
        <taxon>Terriglobales</taxon>
        <taxon>Acidobacteriaceae</taxon>
        <taxon>Bryocella</taxon>
    </lineage>
</organism>